<accession>A0A7M5UHX4</accession>
<dbReference type="Proteomes" id="UP000594262">
    <property type="component" value="Unplaced"/>
</dbReference>
<name>A0A7M5UHX4_9CNID</name>
<keyword evidence="3" id="KW-1185">Reference proteome</keyword>
<proteinExistence type="predicted"/>
<protein>
    <submittedName>
        <fullName evidence="2">Uncharacterized protein</fullName>
    </submittedName>
</protein>
<evidence type="ECO:0000256" key="1">
    <source>
        <dbReference type="SAM" id="MobiDB-lite"/>
    </source>
</evidence>
<dbReference type="AlphaFoldDB" id="A0A7M5UHX4"/>
<evidence type="ECO:0000313" key="3">
    <source>
        <dbReference type="Proteomes" id="UP000594262"/>
    </source>
</evidence>
<organism evidence="2 3">
    <name type="scientific">Clytia hemisphaerica</name>
    <dbReference type="NCBI Taxonomy" id="252671"/>
    <lineage>
        <taxon>Eukaryota</taxon>
        <taxon>Metazoa</taxon>
        <taxon>Cnidaria</taxon>
        <taxon>Hydrozoa</taxon>
        <taxon>Hydroidolina</taxon>
        <taxon>Leptothecata</taxon>
        <taxon>Obeliida</taxon>
        <taxon>Clytiidae</taxon>
        <taxon>Clytia</taxon>
    </lineage>
</organism>
<feature type="region of interest" description="Disordered" evidence="1">
    <location>
        <begin position="339"/>
        <end position="367"/>
    </location>
</feature>
<reference evidence="2" key="1">
    <citation type="submission" date="2021-01" db="UniProtKB">
        <authorList>
            <consortium name="EnsemblMetazoa"/>
        </authorList>
    </citation>
    <scope>IDENTIFICATION</scope>
</reference>
<dbReference type="EnsemblMetazoa" id="CLYHEMT010772.1">
    <property type="protein sequence ID" value="CLYHEMP010772.1"/>
    <property type="gene ID" value="CLYHEMG010772"/>
</dbReference>
<sequence length="367" mass="42098">MPEIYHYYYYYYYYVGCKIMDGKNKYQINSMRHVTDMSEGFSARAQRYEVTYVSPRKQNILQRLWRRLKRDKLRKLAKKLTNAEETIAIDRRWYHKLIWCRGEADPDNFLIEDSFSLPADVRESESLIIADTTLFVVGKQIPTNQTNEECESLRIISSLSDSSSEENNLHTKCCSPEIDSSRLRTPAQINNSNELETVGIGSVVDFPPVENTIFAKRRPLPKIANKGPHPWSHQLTGGEKEQPAPVISKQLTSRPLPKIKDCCSNVTLDETNKSSFDSGIDEFADEVNEEIERAMRAACARNVPAKKENKKREELLLCQTPNLEKGQSGFSWQLDHKLTGPCNRASTPRPQLSSSTLRSMRRRTAVE</sequence>
<evidence type="ECO:0000313" key="2">
    <source>
        <dbReference type="EnsemblMetazoa" id="CLYHEMP010772.1"/>
    </source>
</evidence>